<dbReference type="InterPro" id="IPR021505">
    <property type="entry name" value="Phage_B3_Orf6"/>
</dbReference>
<sequence length="212" mass="23247">MSTTTQSVSAVEIPAGFVMNAAGHLVPETQVRDHDKLRDSVARDLGNAAEQLSAALANFKKQALADIADLITVSSERYGVTLGGQKGNVSITTYDGQYKIERAFADRIVFTEEILAARELINKCISAWSEGANSHLRVLVDRAFRANKQGQLMVKDVLSLLRVEINDVVWKTAMQALKDSIQVNGTAVYIRVYKRHGNTDQYLPINLTLAGV</sequence>
<dbReference type="Pfam" id="PF11363">
    <property type="entry name" value="DUF3164"/>
    <property type="match status" value="1"/>
</dbReference>
<name>A0A1Q9R8Z2_PSEPU</name>
<gene>
    <name evidence="1" type="ORF">PSEMO_13390</name>
</gene>
<proteinExistence type="predicted"/>
<organism evidence="1 2">
    <name type="scientific">Pseudomonas putida</name>
    <name type="common">Arthrobacter siderocapsulatus</name>
    <dbReference type="NCBI Taxonomy" id="303"/>
    <lineage>
        <taxon>Bacteria</taxon>
        <taxon>Pseudomonadati</taxon>
        <taxon>Pseudomonadota</taxon>
        <taxon>Gammaproteobacteria</taxon>
        <taxon>Pseudomonadales</taxon>
        <taxon>Pseudomonadaceae</taxon>
        <taxon>Pseudomonas</taxon>
    </lineage>
</organism>
<accession>A0A1Q9R8Z2</accession>
<protein>
    <recommendedName>
        <fullName evidence="3">Sulfate transporter</fullName>
    </recommendedName>
</protein>
<evidence type="ECO:0000313" key="1">
    <source>
        <dbReference type="EMBL" id="OLS63772.1"/>
    </source>
</evidence>
<dbReference type="Proteomes" id="UP000186736">
    <property type="component" value="Unassembled WGS sequence"/>
</dbReference>
<dbReference type="RefSeq" id="WP_075802373.1">
    <property type="nucleotide sequence ID" value="NZ_MKZO01000011.1"/>
</dbReference>
<evidence type="ECO:0000313" key="2">
    <source>
        <dbReference type="Proteomes" id="UP000186736"/>
    </source>
</evidence>
<dbReference type="EMBL" id="MKZO01000011">
    <property type="protein sequence ID" value="OLS63772.1"/>
    <property type="molecule type" value="Genomic_DNA"/>
</dbReference>
<reference evidence="1 2" key="1">
    <citation type="submission" date="2016-10" db="EMBL/GenBank/DDBJ databases">
        <title>Genome Sequence of Pseudomonas putida GM4FR.</title>
        <authorList>
            <person name="Poehlein A."/>
            <person name="Wemheuer F."/>
            <person name="Hollensteiner J."/>
            <person name="Wemheuer B."/>
        </authorList>
    </citation>
    <scope>NUCLEOTIDE SEQUENCE [LARGE SCALE GENOMIC DNA]</scope>
    <source>
        <strain evidence="1 2">GM4FR</strain>
    </source>
</reference>
<dbReference type="AlphaFoldDB" id="A0A1Q9R8Z2"/>
<comment type="caution">
    <text evidence="1">The sequence shown here is derived from an EMBL/GenBank/DDBJ whole genome shotgun (WGS) entry which is preliminary data.</text>
</comment>
<evidence type="ECO:0008006" key="3">
    <source>
        <dbReference type="Google" id="ProtNLM"/>
    </source>
</evidence>